<reference evidence="1 2" key="2">
    <citation type="journal article" date="2012" name="Nature">
        <title>Insights into hominid evolution from the gorilla genome sequence.</title>
        <authorList>
            <person name="Scally A."/>
            <person name="Dutheil J.Y."/>
            <person name="Hillier L.W."/>
            <person name="Jordan G.E."/>
            <person name="Goodhead I."/>
            <person name="Herrero J."/>
            <person name="Hobolth A."/>
            <person name="Lappalainen T."/>
            <person name="Mailund T."/>
            <person name="Marques-Bonet T."/>
            <person name="McCarthy S."/>
            <person name="Montgomery S.H."/>
            <person name="Schwalie P.C."/>
            <person name="Tang Y.A."/>
            <person name="Ward M.C."/>
            <person name="Xue Y."/>
            <person name="Yngvadottir B."/>
            <person name="Alkan C."/>
            <person name="Andersen L.N."/>
            <person name="Ayub Q."/>
            <person name="Ball E.V."/>
            <person name="Beal K."/>
            <person name="Bradley B.J."/>
            <person name="Chen Y."/>
            <person name="Clee C.M."/>
            <person name="Fitzgerald S."/>
            <person name="Graves T.A."/>
            <person name="Gu Y."/>
            <person name="Heath P."/>
            <person name="Heger A."/>
            <person name="Karakoc E."/>
            <person name="Kolb-Kokocinski A."/>
            <person name="Laird G.K."/>
            <person name="Lunter G."/>
            <person name="Meader S."/>
            <person name="Mort M."/>
            <person name="Mullikin J.C."/>
            <person name="Munch K."/>
            <person name="O'Connor T.D."/>
            <person name="Phillips A.D."/>
            <person name="Prado-Martinez J."/>
            <person name="Rogers A.S."/>
            <person name="Sajjadian S."/>
            <person name="Schmidt D."/>
            <person name="Shaw K."/>
            <person name="Simpson J.T."/>
            <person name="Stenson P.D."/>
            <person name="Turner D.J."/>
            <person name="Vigilant L."/>
            <person name="Vilella A.J."/>
            <person name="Whitener W."/>
            <person name="Zhu B."/>
            <person name="Cooper D.N."/>
            <person name="de Jong P."/>
            <person name="Dermitzakis E.T."/>
            <person name="Eichler E.E."/>
            <person name="Flicek P."/>
            <person name="Goldman N."/>
            <person name="Mundy N.I."/>
            <person name="Ning Z."/>
            <person name="Odom D.T."/>
            <person name="Ponting C.P."/>
            <person name="Quail M.A."/>
            <person name="Ryder O.A."/>
            <person name="Searle S.M."/>
            <person name="Warren W.C."/>
            <person name="Wilson R.K."/>
            <person name="Schierup M.H."/>
            <person name="Rogers J."/>
            <person name="Tyler-Smith C."/>
            <person name="Durbin R."/>
        </authorList>
    </citation>
    <scope>NUCLEOTIDE SEQUENCE [LARGE SCALE GENOMIC DNA]</scope>
</reference>
<dbReference type="InParanoid" id="A0A2I2YLP7"/>
<dbReference type="AlphaFoldDB" id="A0A2I2YLP7"/>
<protein>
    <submittedName>
        <fullName evidence="1">Uncharacterized protein</fullName>
    </submittedName>
</protein>
<organism evidence="1 2">
    <name type="scientific">Gorilla gorilla gorilla</name>
    <name type="common">Western lowland gorilla</name>
    <dbReference type="NCBI Taxonomy" id="9595"/>
    <lineage>
        <taxon>Eukaryota</taxon>
        <taxon>Metazoa</taxon>
        <taxon>Chordata</taxon>
        <taxon>Craniata</taxon>
        <taxon>Vertebrata</taxon>
        <taxon>Euteleostomi</taxon>
        <taxon>Mammalia</taxon>
        <taxon>Eutheria</taxon>
        <taxon>Euarchontoglires</taxon>
        <taxon>Primates</taxon>
        <taxon>Haplorrhini</taxon>
        <taxon>Catarrhini</taxon>
        <taxon>Hominidae</taxon>
        <taxon>Gorilla</taxon>
    </lineage>
</organism>
<dbReference type="EMBL" id="CABD030023461">
    <property type="status" value="NOT_ANNOTATED_CDS"/>
    <property type="molecule type" value="Genomic_DNA"/>
</dbReference>
<reference evidence="1" key="4">
    <citation type="submission" date="2025-09" db="UniProtKB">
        <authorList>
            <consortium name="Ensembl"/>
        </authorList>
    </citation>
    <scope>IDENTIFICATION</scope>
</reference>
<reference evidence="1" key="3">
    <citation type="submission" date="2025-08" db="UniProtKB">
        <authorList>
            <consortium name="Ensembl"/>
        </authorList>
    </citation>
    <scope>IDENTIFICATION</scope>
</reference>
<proteinExistence type="predicted"/>
<dbReference type="OMA" id="TRQGGIN"/>
<evidence type="ECO:0000313" key="2">
    <source>
        <dbReference type="Proteomes" id="UP000001519"/>
    </source>
</evidence>
<accession>A0A2I2YLP7</accession>
<dbReference type="Ensembl" id="ENSGGOT00000059099.1">
    <property type="protein sequence ID" value="ENSGGOP00000035674.1"/>
    <property type="gene ID" value="ENSGGOG00000042883.1"/>
</dbReference>
<reference evidence="2" key="1">
    <citation type="submission" date="2011-05" db="EMBL/GenBank/DDBJ databases">
        <title>Insights into the evolution of the great apes provided by the gorilla genome.</title>
        <authorList>
            <person name="Scally A."/>
        </authorList>
    </citation>
    <scope>NUCLEOTIDE SEQUENCE [LARGE SCALE GENOMIC DNA]</scope>
</reference>
<evidence type="ECO:0000313" key="1">
    <source>
        <dbReference type="Ensembl" id="ENSGGOP00000035674.1"/>
    </source>
</evidence>
<dbReference type="GeneTree" id="ENSGT00910000147106"/>
<keyword evidence="2" id="KW-1185">Reference proteome</keyword>
<name>A0A2I2YLP7_GORGO</name>
<sequence length="100" mass="11491">MLLAWQGKAGRKILGKWPAVLTLVLWAIWKMILLRAAKHVLICNLQISFTYMVLFNPDTRQGGIWFSNFCVYGNHLGVSLKFRFQDFLAHGDSNKSRKGH</sequence>
<dbReference type="Proteomes" id="UP000001519">
    <property type="component" value="Chromosome 3"/>
</dbReference>